<feature type="compositionally biased region" description="Basic and acidic residues" evidence="9">
    <location>
        <begin position="434"/>
        <end position="452"/>
    </location>
</feature>
<feature type="compositionally biased region" description="Low complexity" evidence="9">
    <location>
        <begin position="1571"/>
        <end position="1601"/>
    </location>
</feature>
<accession>A0A8H4RSC6</accession>
<feature type="compositionally biased region" description="Polar residues" evidence="9">
    <location>
        <begin position="30"/>
        <end position="42"/>
    </location>
</feature>
<comment type="subcellular location">
    <subcellularLocation>
        <location evidence="1">Nucleus</location>
    </subcellularLocation>
</comment>
<feature type="compositionally biased region" description="Basic and acidic residues" evidence="9">
    <location>
        <begin position="414"/>
        <end position="425"/>
    </location>
</feature>
<feature type="compositionally biased region" description="Polar residues" evidence="9">
    <location>
        <begin position="1"/>
        <end position="10"/>
    </location>
</feature>
<feature type="domain" description="HSA" evidence="11">
    <location>
        <begin position="823"/>
        <end position="904"/>
    </location>
</feature>
<dbReference type="Proteomes" id="UP000566819">
    <property type="component" value="Unassembled WGS sequence"/>
</dbReference>
<dbReference type="PANTHER" id="PTHR46459">
    <property type="entry name" value="E1A-BINDING PROTEIN P400-RELATED"/>
    <property type="match status" value="1"/>
</dbReference>
<evidence type="ECO:0000256" key="5">
    <source>
        <dbReference type="ARBA" id="ARBA00023204"/>
    </source>
</evidence>
<name>A0A8H4RSC6_9HELO</name>
<dbReference type="Pfam" id="PF13921">
    <property type="entry name" value="Myb_DNA-bind_6"/>
    <property type="match status" value="1"/>
</dbReference>
<feature type="compositionally biased region" description="Low complexity" evidence="9">
    <location>
        <begin position="685"/>
        <end position="707"/>
    </location>
</feature>
<comment type="similarity">
    <text evidence="2">Belongs to the EAF1 family.</text>
</comment>
<feature type="compositionally biased region" description="Basic and acidic residues" evidence="9">
    <location>
        <begin position="544"/>
        <end position="553"/>
    </location>
</feature>
<evidence type="ECO:0000256" key="6">
    <source>
        <dbReference type="ARBA" id="ARBA00023242"/>
    </source>
</evidence>
<feature type="compositionally biased region" description="Polar residues" evidence="9">
    <location>
        <begin position="1602"/>
        <end position="1622"/>
    </location>
</feature>
<sequence length="1622" mass="178411">MKDGNSSTSRVPVGKARSSNTRSYGERAQQVKSRINHNDPTTPLSINLSAGIVSGDPIKTGTASVFSKNGCRCRFIMNEVEAADRSRLLRSKRSELSGIVTSRKRKLREFFAVCDNERPLPQINLSNPDAPPTSTAEERYLDLSDILKDRLFDESNLPTRRQLRSDTTKQKPPSRKPSPDTRAPDSARKAKAQRDGSKPRKSRAPTPSAKSEGSRSTPVVELITDGKAKHEISMERSTSKGSQTDLPAESTAVLEEIVEETFKNATQPQPQMPDTVIPAKNLETDRIRTVLESRPNSPGVDPRKAIPISAEDAAQLSEPLINGLGSHDIQHKAATAHLPPKEVQEAHLLEVDRAHEEEEKKKEREAAQLAINLPPREGSRHPEPLSSPGSTVGAHSATTPALHDASTDTSPDNESSRYDADRTEKEDEPPTPPELKRTPEEVAEKDEHDRILKAQMEISRAEILGSSPNAADNQLRMEEEAASLTANGDTQPEEPVEDTKSVQGEASVATFTKEASEVAEDVVEDAKEVATSITEDVAMSGVEPTHEVAKEPEITQPEIADSDAEEGTPIDAMEVDATTVKDSFESVEVPQSTNVEPPAVPEAVEPAPAPAPEPTPSSKRPSVTPASSTPRKTPSTPVAATPIIERMTTRVASGAMRHKSVSEILGEIPRPNTNSSDRSPAKGATDSTSAENSSSPSRSTTPQSPGTRIRSLVEKAKERERSKLSTVTFSRRANKSSSNDTALMPSGSQVFPNHQEDYFKPLFLSSSTPDKRGMPSLDNLLATAHKTITTSNAYVPIHENQTVKILKRIYNLQSSHKWVLRQPKRALEPNRPTTHWDVLLQEAKWMRTDFREERKWKMTVARNMAFTCAEWVAASPEDRRLLQVNAVSPNESKVPSDDNEIGQALDHDGVNSTPDLVPSGEIDSPMDDFDDEPRLNLLETVSPTAIFGLQDDDVVFGLRRSPTADKLLDELPMYGAPLMVPQSDLPTSEIDPDRFWKRPALPLSKYVEGRMELKSEGPPRKKSRYHYEDDDEDDDQVVFGEPGQRRPILPPEQSDVALFNPEHKHIRDRIHSSHQFRPPSEFPMPLQSFFETRVASQWTWDEDNELKTLVREYSYNWSLISSMLTSKSMFSSGAERRTPWECFERWIHLEGLPADMQKTHYFRAYTTRIEAANRNVMAQASAAVPPQPGPNGQIQPPPRRRTTTSVRVERRRNQKHLTLVDAMRKLAKKRETSIQKQQQAAGMAALRKANENQHAPQRGPVHTPQDFSRIKHEREEQLKERMMLIQQRQEAQRRAVLLQQRNAQNAQQPGLPNGGPQPQRPPLANGSLVPNGTPISGQNLTVPGQNRPPRPVPQMGQTMPNGLRVPQMPMNGIPPAPMQGMQGQLPMPNPAVSVGLINQAARTAEEQRAMIQMQQQGRIPGQSPQMHNSPPRMNGMQAPGFPMQNMMAFNANANGIGTPPVNGMGPSPNQGHGQAGSPRMGQHPNPQGSGVNQITHMEAHYKKLYPNASSEQIMTMIRDTLQKNVARQGLAQSAMNAAAGAGGPMNGMNVPGQKMPVGVETSPQMYAQMLRQQQETQQKADQARQAAAANALALAQGQNSATANSAQGHAHRNSSGSVASAK</sequence>
<feature type="region of interest" description="Disordered" evidence="9">
    <location>
        <begin position="1304"/>
        <end position="1362"/>
    </location>
</feature>
<feature type="region of interest" description="Disordered" evidence="9">
    <location>
        <begin position="153"/>
        <end position="248"/>
    </location>
</feature>
<feature type="region of interest" description="Disordered" evidence="9">
    <location>
        <begin position="1009"/>
        <end position="1035"/>
    </location>
</feature>
<protein>
    <recommendedName>
        <fullName evidence="8">Vacuolar import and degradation protein 21</fullName>
    </recommendedName>
</protein>
<evidence type="ECO:0000256" key="3">
    <source>
        <dbReference type="ARBA" id="ARBA00022763"/>
    </source>
</evidence>
<evidence type="ECO:0000256" key="9">
    <source>
        <dbReference type="SAM" id="MobiDB-lite"/>
    </source>
</evidence>
<evidence type="ECO:0000256" key="2">
    <source>
        <dbReference type="ARBA" id="ARBA00008913"/>
    </source>
</evidence>
<dbReference type="CDD" id="cd00167">
    <property type="entry name" value="SANT"/>
    <property type="match status" value="1"/>
</dbReference>
<evidence type="ECO:0000256" key="8">
    <source>
        <dbReference type="ARBA" id="ARBA00029670"/>
    </source>
</evidence>
<evidence type="ECO:0000313" key="12">
    <source>
        <dbReference type="EMBL" id="KAF4634733.1"/>
    </source>
</evidence>
<evidence type="ECO:0000313" key="13">
    <source>
        <dbReference type="Proteomes" id="UP000566819"/>
    </source>
</evidence>
<feature type="compositionally biased region" description="Polar residues" evidence="9">
    <location>
        <begin position="724"/>
        <end position="749"/>
    </location>
</feature>
<evidence type="ECO:0000259" key="10">
    <source>
        <dbReference type="PROSITE" id="PS50090"/>
    </source>
</evidence>
<dbReference type="Gene3D" id="1.10.10.60">
    <property type="entry name" value="Homeodomain-like"/>
    <property type="match status" value="1"/>
</dbReference>
<feature type="domain" description="Myb-like" evidence="10">
    <location>
        <begin position="1096"/>
        <end position="1150"/>
    </location>
</feature>
<feature type="compositionally biased region" description="Low complexity" evidence="9">
    <location>
        <begin position="595"/>
        <end position="606"/>
    </location>
</feature>
<feature type="region of interest" description="Disordered" evidence="9">
    <location>
        <begin position="1"/>
        <end position="42"/>
    </location>
</feature>
<dbReference type="GO" id="GO:0003682">
    <property type="term" value="F:chromatin binding"/>
    <property type="evidence" value="ECO:0007669"/>
    <property type="project" value="TreeGrafter"/>
</dbReference>
<feature type="region of interest" description="Disordered" evidence="9">
    <location>
        <begin position="1570"/>
        <end position="1622"/>
    </location>
</feature>
<evidence type="ECO:0000256" key="4">
    <source>
        <dbReference type="ARBA" id="ARBA00022853"/>
    </source>
</evidence>
<keyword evidence="6" id="KW-0539">Nucleus</keyword>
<feature type="compositionally biased region" description="Basic and acidic residues" evidence="9">
    <location>
        <begin position="1009"/>
        <end position="1019"/>
    </location>
</feature>
<feature type="compositionally biased region" description="Polar residues" evidence="9">
    <location>
        <begin position="208"/>
        <end position="217"/>
    </location>
</feature>
<feature type="region of interest" description="Disordered" evidence="9">
    <location>
        <begin position="1462"/>
        <end position="1488"/>
    </location>
</feature>
<gene>
    <name evidence="12" type="ORF">G7Y89_g3369</name>
</gene>
<dbReference type="EMBL" id="JAAMPI010000163">
    <property type="protein sequence ID" value="KAF4634733.1"/>
    <property type="molecule type" value="Genomic_DNA"/>
</dbReference>
<feature type="compositionally biased region" description="Low complexity" evidence="9">
    <location>
        <begin position="1304"/>
        <end position="1317"/>
    </location>
</feature>
<dbReference type="SMART" id="SM00717">
    <property type="entry name" value="SANT"/>
    <property type="match status" value="1"/>
</dbReference>
<feature type="compositionally biased region" description="Polar residues" evidence="9">
    <location>
        <begin position="616"/>
        <end position="638"/>
    </location>
</feature>
<feature type="region of interest" description="Disordered" evidence="9">
    <location>
        <begin position="534"/>
        <end position="749"/>
    </location>
</feature>
<keyword evidence="13" id="KW-1185">Reference proteome</keyword>
<dbReference type="GO" id="GO:0005634">
    <property type="term" value="C:nucleus"/>
    <property type="evidence" value="ECO:0007669"/>
    <property type="project" value="UniProtKB-SubCell"/>
</dbReference>
<keyword evidence="4" id="KW-0156">Chromatin regulator</keyword>
<dbReference type="PANTHER" id="PTHR46459:SF1">
    <property type="entry name" value="E1A-BINDING PROTEIN P400"/>
    <property type="match status" value="1"/>
</dbReference>
<proteinExistence type="inferred from homology"/>
<dbReference type="InterPro" id="IPR001005">
    <property type="entry name" value="SANT/Myb"/>
</dbReference>
<feature type="compositionally biased region" description="Polar residues" evidence="9">
    <location>
        <begin position="1328"/>
        <end position="1344"/>
    </location>
</feature>
<dbReference type="GO" id="GO:0035267">
    <property type="term" value="C:NuA4 histone acetyltransferase complex"/>
    <property type="evidence" value="ECO:0007669"/>
    <property type="project" value="TreeGrafter"/>
</dbReference>
<dbReference type="Pfam" id="PF07529">
    <property type="entry name" value="HSA"/>
    <property type="match status" value="1"/>
</dbReference>
<keyword evidence="5" id="KW-0234">DNA repair</keyword>
<dbReference type="SMART" id="SM00573">
    <property type="entry name" value="HSA"/>
    <property type="match status" value="1"/>
</dbReference>
<feature type="region of interest" description="Disordered" evidence="9">
    <location>
        <begin position="1180"/>
        <end position="1208"/>
    </location>
</feature>
<dbReference type="GO" id="GO:0006281">
    <property type="term" value="P:DNA repair"/>
    <property type="evidence" value="ECO:0007669"/>
    <property type="project" value="UniProtKB-KW"/>
</dbReference>
<dbReference type="PROSITE" id="PS50090">
    <property type="entry name" value="MYB_LIKE"/>
    <property type="match status" value="1"/>
</dbReference>
<organism evidence="12 13">
    <name type="scientific">Cudoniella acicularis</name>
    <dbReference type="NCBI Taxonomy" id="354080"/>
    <lineage>
        <taxon>Eukaryota</taxon>
        <taxon>Fungi</taxon>
        <taxon>Dikarya</taxon>
        <taxon>Ascomycota</taxon>
        <taxon>Pezizomycotina</taxon>
        <taxon>Leotiomycetes</taxon>
        <taxon>Helotiales</taxon>
        <taxon>Tricladiaceae</taxon>
        <taxon>Cudoniella</taxon>
    </lineage>
</organism>
<evidence type="ECO:0000256" key="7">
    <source>
        <dbReference type="ARBA" id="ARBA00025178"/>
    </source>
</evidence>
<comment type="caution">
    <text evidence="12">The sequence shown here is derived from an EMBL/GenBank/DDBJ whole genome shotgun (WGS) entry which is preliminary data.</text>
</comment>
<feature type="region of interest" description="Disordered" evidence="9">
    <location>
        <begin position="1240"/>
        <end position="1269"/>
    </location>
</feature>
<feature type="region of interest" description="Disordered" evidence="9">
    <location>
        <begin position="355"/>
        <end position="505"/>
    </location>
</feature>
<dbReference type="InterPro" id="IPR009057">
    <property type="entry name" value="Homeodomain-like_sf"/>
</dbReference>
<evidence type="ECO:0000259" key="11">
    <source>
        <dbReference type="PROSITE" id="PS51204"/>
    </source>
</evidence>
<feature type="compositionally biased region" description="Basic and acidic residues" evidence="9">
    <location>
        <begin position="177"/>
        <end position="198"/>
    </location>
</feature>
<dbReference type="PROSITE" id="PS51204">
    <property type="entry name" value="HSA"/>
    <property type="match status" value="1"/>
</dbReference>
<reference evidence="12 13" key="1">
    <citation type="submission" date="2020-03" db="EMBL/GenBank/DDBJ databases">
        <title>Draft Genome Sequence of Cudoniella acicularis.</title>
        <authorList>
            <person name="Buettner E."/>
            <person name="Kellner H."/>
        </authorList>
    </citation>
    <scope>NUCLEOTIDE SEQUENCE [LARGE SCALE GENOMIC DNA]</scope>
    <source>
        <strain evidence="12 13">DSM 108380</strain>
    </source>
</reference>
<dbReference type="GO" id="GO:0006325">
    <property type="term" value="P:chromatin organization"/>
    <property type="evidence" value="ECO:0007669"/>
    <property type="project" value="UniProtKB-KW"/>
</dbReference>
<feature type="compositionally biased region" description="Basic and acidic residues" evidence="9">
    <location>
        <begin position="355"/>
        <end position="366"/>
    </location>
</feature>
<feature type="compositionally biased region" description="Basic and acidic residues" evidence="9">
    <location>
        <begin position="711"/>
        <end position="723"/>
    </location>
</feature>
<dbReference type="OrthoDB" id="5364245at2759"/>
<evidence type="ECO:0000256" key="1">
    <source>
        <dbReference type="ARBA" id="ARBA00004123"/>
    </source>
</evidence>
<keyword evidence="3" id="KW-0227">DNA damage</keyword>
<dbReference type="SUPFAM" id="SSF46689">
    <property type="entry name" value="Homeodomain-like"/>
    <property type="match status" value="1"/>
</dbReference>
<dbReference type="InterPro" id="IPR014012">
    <property type="entry name" value="HSA_dom"/>
</dbReference>
<feature type="compositionally biased region" description="Basic and acidic residues" evidence="9">
    <location>
        <begin position="224"/>
        <end position="238"/>
    </location>
</feature>
<comment type="function">
    <text evidence="7">Component of the NuA4 histone acetyltransferase complex which is involved in transcriptional activation of selected genes principally by acetylation of nucleosomal histone H4 and H2A. The NuA4 complex is also involved in DNA repair.</text>
</comment>